<protein>
    <submittedName>
        <fullName evidence="1">Uncharacterized protein</fullName>
    </submittedName>
</protein>
<gene>
    <name evidence="1" type="ORF">E1295_38905</name>
</gene>
<dbReference type="EMBL" id="SMLD01000165">
    <property type="protein sequence ID" value="TDE32923.1"/>
    <property type="molecule type" value="Genomic_DNA"/>
</dbReference>
<evidence type="ECO:0000313" key="2">
    <source>
        <dbReference type="Proteomes" id="UP000295136"/>
    </source>
</evidence>
<dbReference type="Proteomes" id="UP000295136">
    <property type="component" value="Unassembled WGS sequence"/>
</dbReference>
<organism evidence="1 2">
    <name type="scientific">Nonomuraea mesophila</name>
    <dbReference type="NCBI Taxonomy" id="2530382"/>
    <lineage>
        <taxon>Bacteria</taxon>
        <taxon>Bacillati</taxon>
        <taxon>Actinomycetota</taxon>
        <taxon>Actinomycetes</taxon>
        <taxon>Streptosporangiales</taxon>
        <taxon>Streptosporangiaceae</taxon>
        <taxon>Nonomuraea</taxon>
    </lineage>
</organism>
<sequence length="190" mass="18985">MGGPVILGIDAGSRTLPEAEHLLRAVAQALGLPGGTVGCTHFVPAGRPSSRAGDEPHIACSLAVPGSVSPPTGVSWAAGDERGGPLAEGAATAAAEHAARRGGRVVTFPGHDRLTGTMSVAAIREGSAIERVLVLASPGPPGDGVLVVTNDHVRPVWRDGLMTLLTMPAAGGLLTPAEVPDPTPCCADHA</sequence>
<keyword evidence="2" id="KW-1185">Reference proteome</keyword>
<comment type="caution">
    <text evidence="1">The sequence shown here is derived from an EMBL/GenBank/DDBJ whole genome shotgun (WGS) entry which is preliminary data.</text>
</comment>
<dbReference type="AlphaFoldDB" id="A0A4R5EFB7"/>
<accession>A0A4R5EFB7</accession>
<reference evidence="1 2" key="1">
    <citation type="submission" date="2019-03" db="EMBL/GenBank/DDBJ databases">
        <title>Draft genome sequences of novel Actinobacteria.</title>
        <authorList>
            <person name="Sahin N."/>
            <person name="Ay H."/>
            <person name="Saygin H."/>
        </authorList>
    </citation>
    <scope>NUCLEOTIDE SEQUENCE [LARGE SCALE GENOMIC DNA]</scope>
    <source>
        <strain evidence="1 2">6K102</strain>
    </source>
</reference>
<proteinExistence type="predicted"/>
<name>A0A4R5EFB7_9ACTN</name>
<evidence type="ECO:0000313" key="1">
    <source>
        <dbReference type="EMBL" id="TDE32923.1"/>
    </source>
</evidence>